<proteinExistence type="predicted"/>
<protein>
    <submittedName>
        <fullName evidence="1">Uncharacterized protein</fullName>
    </submittedName>
</protein>
<dbReference type="AlphaFoldDB" id="A0A9E4N349"/>
<gene>
    <name evidence="1" type="ORF">JAZ07_00700</name>
</gene>
<dbReference type="Proteomes" id="UP000886667">
    <property type="component" value="Unassembled WGS sequence"/>
</dbReference>
<organism evidence="1 2">
    <name type="scientific">Candidatus Thiodiazotropha taylori</name>
    <dbReference type="NCBI Taxonomy" id="2792791"/>
    <lineage>
        <taxon>Bacteria</taxon>
        <taxon>Pseudomonadati</taxon>
        <taxon>Pseudomonadota</taxon>
        <taxon>Gammaproteobacteria</taxon>
        <taxon>Chromatiales</taxon>
        <taxon>Sedimenticolaceae</taxon>
        <taxon>Candidatus Thiodiazotropha</taxon>
    </lineage>
</organism>
<evidence type="ECO:0000313" key="2">
    <source>
        <dbReference type="Proteomes" id="UP000886667"/>
    </source>
</evidence>
<sequence>MIINSVPHQDYDNLDTLNEMFLALCHLSVKDAFDHLDISVEDISYGNDVCPSVGIIFPGDEYIQVHVDYKDYNARELEGVEFNITHWKDDEVQAQSSSEIFETAVNLVRKMLEKK</sequence>
<name>A0A9E4N349_9GAMM</name>
<accession>A0A9E4N349</accession>
<reference evidence="1" key="1">
    <citation type="journal article" date="2021" name="Proc. Natl. Acad. Sci. U.S.A.">
        <title>Global biogeography of chemosynthetic symbionts reveals both localized and globally distributed symbiont groups. .</title>
        <authorList>
            <person name="Osvatic J.T."/>
            <person name="Wilkins L.G.E."/>
            <person name="Leibrecht L."/>
            <person name="Leray M."/>
            <person name="Zauner S."/>
            <person name="Polzin J."/>
            <person name="Camacho Y."/>
            <person name="Gros O."/>
            <person name="van Gils J.A."/>
            <person name="Eisen J.A."/>
            <person name="Petersen J.M."/>
            <person name="Yuen B."/>
        </authorList>
    </citation>
    <scope>NUCLEOTIDE SEQUENCE</scope>
    <source>
        <strain evidence="1">MAGclacostrist064TRANS</strain>
    </source>
</reference>
<dbReference type="EMBL" id="JAEPCM010000016">
    <property type="protein sequence ID" value="MCG7944844.1"/>
    <property type="molecule type" value="Genomic_DNA"/>
</dbReference>
<comment type="caution">
    <text evidence="1">The sequence shown here is derived from an EMBL/GenBank/DDBJ whole genome shotgun (WGS) entry which is preliminary data.</text>
</comment>
<evidence type="ECO:0000313" key="1">
    <source>
        <dbReference type="EMBL" id="MCG7944844.1"/>
    </source>
</evidence>